<evidence type="ECO:0000256" key="1">
    <source>
        <dbReference type="ARBA" id="ARBA00022801"/>
    </source>
</evidence>
<feature type="chain" id="PRO_5046958131" evidence="3">
    <location>
        <begin position="21"/>
        <end position="683"/>
    </location>
</feature>
<name>A0ABY4T546_9GAMM</name>
<dbReference type="InterPro" id="IPR001375">
    <property type="entry name" value="Peptidase_S9_cat"/>
</dbReference>
<evidence type="ECO:0000259" key="5">
    <source>
        <dbReference type="Pfam" id="PF10647"/>
    </source>
</evidence>
<dbReference type="SUPFAM" id="SSF53474">
    <property type="entry name" value="alpha/beta-Hydrolases"/>
    <property type="match status" value="1"/>
</dbReference>
<reference evidence="6" key="1">
    <citation type="submission" date="2020-10" db="EMBL/GenBank/DDBJ databases">
        <title>Whole-genome sequence of Luteibacter sp. EIF3.</title>
        <authorList>
            <person name="Friedrich I."/>
            <person name="Hertel R."/>
            <person name="Daniel R."/>
        </authorList>
    </citation>
    <scope>NUCLEOTIDE SEQUENCE</scope>
    <source>
        <strain evidence="6">EIF3</strain>
    </source>
</reference>
<dbReference type="EMBL" id="CP063231">
    <property type="protein sequence ID" value="URL60023.1"/>
    <property type="molecule type" value="Genomic_DNA"/>
</dbReference>
<dbReference type="InterPro" id="IPR011659">
    <property type="entry name" value="WD40"/>
</dbReference>
<dbReference type="Gene3D" id="2.120.10.30">
    <property type="entry name" value="TolB, C-terminal domain"/>
    <property type="match status" value="2"/>
</dbReference>
<keyword evidence="2" id="KW-0720">Serine protease</keyword>
<dbReference type="InterPro" id="IPR029058">
    <property type="entry name" value="AB_hydrolase_fold"/>
</dbReference>
<dbReference type="Pfam" id="PF07676">
    <property type="entry name" value="PD40"/>
    <property type="match status" value="1"/>
</dbReference>
<keyword evidence="1" id="KW-0378">Hydrolase</keyword>
<evidence type="ECO:0000313" key="7">
    <source>
        <dbReference type="Proteomes" id="UP001056681"/>
    </source>
</evidence>
<evidence type="ECO:0000313" key="6">
    <source>
        <dbReference type="EMBL" id="URL60023.1"/>
    </source>
</evidence>
<feature type="signal peptide" evidence="3">
    <location>
        <begin position="1"/>
        <end position="20"/>
    </location>
</feature>
<gene>
    <name evidence="6" type="ORF">IM816_08045</name>
</gene>
<feature type="domain" description="Lipoprotein LpqB C-terminal" evidence="5">
    <location>
        <begin position="192"/>
        <end position="355"/>
    </location>
</feature>
<dbReference type="SUPFAM" id="SSF82171">
    <property type="entry name" value="DPP6 N-terminal domain-like"/>
    <property type="match status" value="1"/>
</dbReference>
<evidence type="ECO:0000259" key="4">
    <source>
        <dbReference type="Pfam" id="PF00326"/>
    </source>
</evidence>
<dbReference type="Gene3D" id="3.40.50.1820">
    <property type="entry name" value="alpha/beta hydrolase"/>
    <property type="match status" value="1"/>
</dbReference>
<evidence type="ECO:0000256" key="3">
    <source>
        <dbReference type="SAM" id="SignalP"/>
    </source>
</evidence>
<evidence type="ECO:0000256" key="2">
    <source>
        <dbReference type="ARBA" id="ARBA00022825"/>
    </source>
</evidence>
<organism evidence="6 7">
    <name type="scientific">Luteibacter flocculans</name>
    <dbReference type="NCBI Taxonomy" id="2780091"/>
    <lineage>
        <taxon>Bacteria</taxon>
        <taxon>Pseudomonadati</taxon>
        <taxon>Pseudomonadota</taxon>
        <taxon>Gammaproteobacteria</taxon>
        <taxon>Lysobacterales</taxon>
        <taxon>Rhodanobacteraceae</taxon>
        <taxon>Luteibacter</taxon>
    </lineage>
</organism>
<sequence>MRTKWIAAAVALACAGAAHADTSKSADDPRIAAILDALGKVRTIESVSLSPDARHLAWTVKTAGKTVLEVADADGRNAHRVTATKGCSETSALWAPDSRHLAFLSDCAGKTTGVDEGKQDDVNVVDITTKAAPRRITHLKGYVDGLAWRPDGKALGFLYVPNATRRASATAAAKPQLGEIGVEGIEVQQLATVGIEGGEVRTLTPAGLHVYEFSFSSDGGRIAYVAAEPPGDNNWWVAKLYVQAVTPGAKPTTVVDTATLPGPLKDLQVAVPRFSPDGSRIAFIGGLMSDQGSTGGDIWTVPAAGGAAPVDVTPGITTTPAWLDWAASDRLIVGEHAAGASRVSSYALPANGPATAQILFEVPMTIGDGRLSMSLSLSGDAAKAAFVASSFDKAAEVTLADLDGKTSPKAVTTFNAALKPSWGKAESIAWKNEGHDVQGWLLYPANYDPAKRYGMIVSIHGGPAAAVTPRWPGVGYGGAPLSALGYFVFMPNPRGSYGQGEAFVQANRKDFGYGDLRDVLAGVDAIEKTHPVDDQRLGLTGWSYGGFMTMFGVTQTTRFRAAVAGAGISNWQSYYGQNLIDQWMKPYFGASGYDDPGVYAKSSAISFIKQVKTPTLIVVGERDAETPAPQSFEFWHALRAQGVPTSLVVYPGEGHGFARDASRRDVLARALAWFDRYLGAPGH</sequence>
<dbReference type="Pfam" id="PF10647">
    <property type="entry name" value="Gmad1"/>
    <property type="match status" value="1"/>
</dbReference>
<keyword evidence="2" id="KW-0645">Protease</keyword>
<dbReference type="InterPro" id="IPR011042">
    <property type="entry name" value="6-blade_b-propeller_TolB-like"/>
</dbReference>
<protein>
    <submittedName>
        <fullName evidence="6">S9 family peptidase</fullName>
    </submittedName>
</protein>
<feature type="domain" description="Peptidase S9 prolyl oligopeptidase catalytic" evidence="4">
    <location>
        <begin position="481"/>
        <end position="679"/>
    </location>
</feature>
<accession>A0ABY4T546</accession>
<dbReference type="RefSeq" id="WP_250340479.1">
    <property type="nucleotide sequence ID" value="NZ_CP063231.1"/>
</dbReference>
<dbReference type="PANTHER" id="PTHR42776:SF27">
    <property type="entry name" value="DIPEPTIDYL PEPTIDASE FAMILY MEMBER 6"/>
    <property type="match status" value="1"/>
</dbReference>
<dbReference type="Pfam" id="PF00326">
    <property type="entry name" value="Peptidase_S9"/>
    <property type="match status" value="1"/>
</dbReference>
<dbReference type="InterPro" id="IPR018910">
    <property type="entry name" value="LpqB_C"/>
</dbReference>
<keyword evidence="3" id="KW-0732">Signal</keyword>
<proteinExistence type="predicted"/>
<dbReference type="Proteomes" id="UP001056681">
    <property type="component" value="Chromosome"/>
</dbReference>
<dbReference type="PANTHER" id="PTHR42776">
    <property type="entry name" value="SERINE PEPTIDASE S9 FAMILY MEMBER"/>
    <property type="match status" value="1"/>
</dbReference>
<keyword evidence="7" id="KW-1185">Reference proteome</keyword>